<dbReference type="RefSeq" id="WP_133360392.1">
    <property type="nucleotide sequence ID" value="NZ_SMUV01000069.1"/>
</dbReference>
<protein>
    <submittedName>
        <fullName evidence="7">Protease</fullName>
    </submittedName>
</protein>
<dbReference type="InterPro" id="IPR034033">
    <property type="entry name" value="Serralysin-like"/>
</dbReference>
<dbReference type="GO" id="GO:0005509">
    <property type="term" value="F:calcium ion binding"/>
    <property type="evidence" value="ECO:0007669"/>
    <property type="project" value="InterPro"/>
</dbReference>
<dbReference type="OrthoDB" id="733404at2"/>
<evidence type="ECO:0000256" key="4">
    <source>
        <dbReference type="ARBA" id="ARBA00022737"/>
    </source>
</evidence>
<dbReference type="Gene3D" id="2.150.10.10">
    <property type="entry name" value="Serralysin-like metalloprotease, C-terminal"/>
    <property type="match status" value="2"/>
</dbReference>
<dbReference type="EMBL" id="SMUV01000069">
    <property type="protein sequence ID" value="TDK44989.1"/>
    <property type="molecule type" value="Genomic_DNA"/>
</dbReference>
<dbReference type="InterPro" id="IPR013858">
    <property type="entry name" value="Peptidase_M10B_C"/>
</dbReference>
<accession>A0A4R5UZY1</accession>
<keyword evidence="3" id="KW-0964">Secreted</keyword>
<keyword evidence="4" id="KW-0677">Repeat</keyword>
<evidence type="ECO:0000256" key="5">
    <source>
        <dbReference type="SAM" id="MobiDB-lite"/>
    </source>
</evidence>
<organism evidence="7 8">
    <name type="scientific">Antarcticimicrobium luteum</name>
    <dbReference type="NCBI Taxonomy" id="2547397"/>
    <lineage>
        <taxon>Bacteria</taxon>
        <taxon>Pseudomonadati</taxon>
        <taxon>Pseudomonadota</taxon>
        <taxon>Alphaproteobacteria</taxon>
        <taxon>Rhodobacterales</taxon>
        <taxon>Paracoccaceae</taxon>
        <taxon>Antarcticimicrobium</taxon>
    </lineage>
</organism>
<dbReference type="Pfam" id="PF08548">
    <property type="entry name" value="Peptidase_M10_C"/>
    <property type="match status" value="1"/>
</dbReference>
<reference evidence="7 8" key="1">
    <citation type="submission" date="2019-03" db="EMBL/GenBank/DDBJ databases">
        <title>Ruegeria lutea sp. nov., a novel strain, isolated from marine sediment, the Masan Bay, South Korea.</title>
        <authorList>
            <person name="Kim J."/>
            <person name="Kim D.-Y."/>
            <person name="Lee S.-S."/>
        </authorList>
    </citation>
    <scope>NUCLEOTIDE SEQUENCE [LARGE SCALE GENOMIC DNA]</scope>
    <source>
        <strain evidence="7 8">318-1</strain>
    </source>
</reference>
<proteinExistence type="predicted"/>
<name>A0A4R5UZY1_9RHOB</name>
<dbReference type="GO" id="GO:0008237">
    <property type="term" value="F:metallopeptidase activity"/>
    <property type="evidence" value="ECO:0007669"/>
    <property type="project" value="InterPro"/>
</dbReference>
<evidence type="ECO:0000313" key="8">
    <source>
        <dbReference type="Proteomes" id="UP000295301"/>
    </source>
</evidence>
<feature type="region of interest" description="Disordered" evidence="5">
    <location>
        <begin position="338"/>
        <end position="365"/>
    </location>
</feature>
<keyword evidence="7" id="KW-0378">Hydrolase</keyword>
<comment type="subcellular location">
    <subcellularLocation>
        <location evidence="2">Secreted</location>
    </subcellularLocation>
</comment>
<comment type="caution">
    <text evidence="7">The sequence shown here is derived from an EMBL/GenBank/DDBJ whole genome shotgun (WGS) entry which is preliminary data.</text>
</comment>
<gene>
    <name evidence="7" type="ORF">E1832_14020</name>
</gene>
<dbReference type="Pfam" id="PF00353">
    <property type="entry name" value="HemolysinCabind"/>
    <property type="match status" value="3"/>
</dbReference>
<sequence length="539" mass="56764">MSGIGHTTSWTTATGDARIDGILNTLHWGDATLSYSFPGGSWEYDSSYGAGEQFGLYTASTGIQTTAGFGLDTAAGTAANDGFSLEGFTALDVTSTTLPKAHLRLAQTSLDPYGYGTAWSYFPYAGDEGGDVWFSDVAFDFSSPRAGNYSHITVLHEMGHALGLEHAHEIGSFGAVPADYNAMEFTIMTYRSYLGSTGTAYENETWGYAQSFMMLDIAALQHLYGADYETNSGDTRYSWTPDSGQTLVNGEVAINPGNNRIFATIWDGGGTDTFDLTAYDTDLVIDLAPGAASVFSSEQLARLGDGERPSGNIYNALLHEGDTRSLIENALGGSGDDIISGNQANNDLSGKRGRDTLSGLDGDDRLNGGAGRDKLIGGTGEDMLSGKIGRDRLLGNAGADDLAGGAGNDILRGGYGKDVLSGKDGDDTLIGGKGEDALYGHEGADTFRFIKVSDSRPFVKSDHIRDFISGTDLIDLSKLTSGSFTLEIDGRFSGDGPGVITRVDGDDILVRADTDGDRKADFGIVLDAVSAIDVGDLLL</sequence>
<dbReference type="PROSITE" id="PS00330">
    <property type="entry name" value="HEMOLYSIN_CALCIUM"/>
    <property type="match status" value="1"/>
</dbReference>
<dbReference type="InterPro" id="IPR018511">
    <property type="entry name" value="Hemolysin-typ_Ca-bd_CS"/>
</dbReference>
<keyword evidence="7" id="KW-0645">Protease</keyword>
<feature type="domain" description="Peptidase M10 serralysin C-terminal" evidence="6">
    <location>
        <begin position="226"/>
        <end position="523"/>
    </location>
</feature>
<dbReference type="Proteomes" id="UP000295301">
    <property type="component" value="Unassembled WGS sequence"/>
</dbReference>
<evidence type="ECO:0000256" key="3">
    <source>
        <dbReference type="ARBA" id="ARBA00022525"/>
    </source>
</evidence>
<dbReference type="SUPFAM" id="SSF51120">
    <property type="entry name" value="beta-Roll"/>
    <property type="match status" value="2"/>
</dbReference>
<keyword evidence="8" id="KW-1185">Reference proteome</keyword>
<dbReference type="InterPro" id="IPR024079">
    <property type="entry name" value="MetalloPept_cat_dom_sf"/>
</dbReference>
<evidence type="ECO:0000256" key="1">
    <source>
        <dbReference type="ARBA" id="ARBA00001913"/>
    </source>
</evidence>
<dbReference type="InterPro" id="IPR011049">
    <property type="entry name" value="Serralysin-like_metalloprot_C"/>
</dbReference>
<comment type="cofactor">
    <cofactor evidence="1">
        <name>Ca(2+)</name>
        <dbReference type="ChEBI" id="CHEBI:29108"/>
    </cofactor>
</comment>
<evidence type="ECO:0000259" key="6">
    <source>
        <dbReference type="Pfam" id="PF08548"/>
    </source>
</evidence>
<dbReference type="PRINTS" id="PR00313">
    <property type="entry name" value="CABNDNGRPT"/>
</dbReference>
<dbReference type="Gene3D" id="3.40.390.10">
    <property type="entry name" value="Collagenase (Catalytic Domain)"/>
    <property type="match status" value="1"/>
</dbReference>
<dbReference type="InterPro" id="IPR001343">
    <property type="entry name" value="Hemolysn_Ca-bd"/>
</dbReference>
<dbReference type="InterPro" id="IPR050557">
    <property type="entry name" value="RTX_toxin/Mannuronan_C5-epim"/>
</dbReference>
<evidence type="ECO:0000256" key="2">
    <source>
        <dbReference type="ARBA" id="ARBA00004613"/>
    </source>
</evidence>
<dbReference type="SUPFAM" id="SSF55486">
    <property type="entry name" value="Metalloproteases ('zincins'), catalytic domain"/>
    <property type="match status" value="1"/>
</dbReference>
<dbReference type="CDD" id="cd04277">
    <property type="entry name" value="ZnMc_serralysin_like"/>
    <property type="match status" value="1"/>
</dbReference>
<dbReference type="AlphaFoldDB" id="A0A4R5UZY1"/>
<dbReference type="PANTHER" id="PTHR38340">
    <property type="entry name" value="S-LAYER PROTEIN"/>
    <property type="match status" value="1"/>
</dbReference>
<dbReference type="GO" id="GO:0005615">
    <property type="term" value="C:extracellular space"/>
    <property type="evidence" value="ECO:0007669"/>
    <property type="project" value="InterPro"/>
</dbReference>
<dbReference type="GO" id="GO:0006508">
    <property type="term" value="P:proteolysis"/>
    <property type="evidence" value="ECO:0007669"/>
    <property type="project" value="UniProtKB-KW"/>
</dbReference>
<evidence type="ECO:0000313" key="7">
    <source>
        <dbReference type="EMBL" id="TDK44989.1"/>
    </source>
</evidence>
<dbReference type="PANTHER" id="PTHR38340:SF1">
    <property type="entry name" value="S-LAYER PROTEIN"/>
    <property type="match status" value="1"/>
</dbReference>